<dbReference type="HOGENOM" id="CLU_035496_1_0_6"/>
<organism evidence="3 4">
    <name type="scientific">Pseudoalteromonas piratica</name>
    <dbReference type="NCBI Taxonomy" id="1348114"/>
    <lineage>
        <taxon>Bacteria</taxon>
        <taxon>Pseudomonadati</taxon>
        <taxon>Pseudomonadota</taxon>
        <taxon>Gammaproteobacteria</taxon>
        <taxon>Alteromonadales</taxon>
        <taxon>Pseudoalteromonadaceae</taxon>
        <taxon>Pseudoalteromonas</taxon>
    </lineage>
</organism>
<dbReference type="InterPro" id="IPR011990">
    <property type="entry name" value="TPR-like_helical_dom_sf"/>
</dbReference>
<dbReference type="SMART" id="SM00448">
    <property type="entry name" value="REC"/>
    <property type="match status" value="1"/>
</dbReference>
<dbReference type="OrthoDB" id="7298659at2"/>
<dbReference type="PANTHER" id="PTHR43228">
    <property type="entry name" value="TWO-COMPONENT RESPONSE REGULATOR"/>
    <property type="match status" value="1"/>
</dbReference>
<dbReference type="SUPFAM" id="SSF48452">
    <property type="entry name" value="TPR-like"/>
    <property type="match status" value="1"/>
</dbReference>
<dbReference type="SMART" id="SM00028">
    <property type="entry name" value="TPR"/>
    <property type="match status" value="4"/>
</dbReference>
<accession>A0A0A7EFK3</accession>
<dbReference type="PANTHER" id="PTHR43228:SF1">
    <property type="entry name" value="TWO-COMPONENT RESPONSE REGULATOR ARR22"/>
    <property type="match status" value="1"/>
</dbReference>
<evidence type="ECO:0000256" key="1">
    <source>
        <dbReference type="PROSITE-ProRule" id="PRU00169"/>
    </source>
</evidence>
<evidence type="ECO:0000313" key="3">
    <source>
        <dbReference type="EMBL" id="AIY65323.1"/>
    </source>
</evidence>
<dbReference type="Pfam" id="PF00072">
    <property type="entry name" value="Response_reg"/>
    <property type="match status" value="1"/>
</dbReference>
<dbReference type="GO" id="GO:0000160">
    <property type="term" value="P:phosphorelay signal transduction system"/>
    <property type="evidence" value="ECO:0007669"/>
    <property type="project" value="InterPro"/>
</dbReference>
<dbReference type="Gene3D" id="1.25.40.10">
    <property type="entry name" value="Tetratricopeptide repeat domain"/>
    <property type="match status" value="1"/>
</dbReference>
<feature type="domain" description="Response regulatory" evidence="2">
    <location>
        <begin position="12"/>
        <end position="131"/>
    </location>
</feature>
<dbReference type="InterPro" id="IPR019734">
    <property type="entry name" value="TPR_rpt"/>
</dbReference>
<evidence type="ECO:0000259" key="2">
    <source>
        <dbReference type="PROSITE" id="PS50110"/>
    </source>
</evidence>
<keyword evidence="1" id="KW-0597">Phosphoprotein</keyword>
<dbReference type="SUPFAM" id="SSF52172">
    <property type="entry name" value="CheY-like"/>
    <property type="match status" value="1"/>
</dbReference>
<proteinExistence type="predicted"/>
<evidence type="ECO:0000313" key="4">
    <source>
        <dbReference type="Proteomes" id="UP000030341"/>
    </source>
</evidence>
<dbReference type="InterPro" id="IPR011006">
    <property type="entry name" value="CheY-like_superfamily"/>
</dbReference>
<keyword evidence="4" id="KW-1185">Reference proteome</keyword>
<dbReference type="PROSITE" id="PS50110">
    <property type="entry name" value="RESPONSE_REGULATORY"/>
    <property type="match status" value="1"/>
</dbReference>
<dbReference type="STRING" id="1348114.OM33_09300"/>
<feature type="modified residue" description="4-aspartylphosphate" evidence="1">
    <location>
        <position position="62"/>
    </location>
</feature>
<dbReference type="RefSeq" id="WP_038641103.1">
    <property type="nucleotide sequence ID" value="NZ_CP009888.1"/>
</dbReference>
<dbReference type="KEGG" id="pseo:OM33_09300"/>
<dbReference type="EMBL" id="CP009888">
    <property type="protein sequence ID" value="AIY65323.1"/>
    <property type="molecule type" value="Genomic_DNA"/>
</dbReference>
<gene>
    <name evidence="3" type="ORF">OM33_09300</name>
</gene>
<dbReference type="InterPro" id="IPR052048">
    <property type="entry name" value="ST_Response_Regulator"/>
</dbReference>
<dbReference type="Proteomes" id="UP000030341">
    <property type="component" value="Chromosome 1"/>
</dbReference>
<protein>
    <recommendedName>
        <fullName evidence="2">Response regulatory domain-containing protein</fullName>
    </recommendedName>
</protein>
<sequence>MVNSLQRYKSVSVLILDDYSEFRLSLKQMVESFGVNHIDVCTNAEDALACYSEHYHDILLVDYNLGDGLNGLQLLAELNHRNLLKYGTNYVLITGETASDLVMGALEYRPDDYLAKPFTKTTLKSRLDKLVEKALAFKPIYNALNQKKPKTALSLCDQLMAENKRVSIECLRLKADIYLKQLNYAQALSIYNSILHKRELSWAQMGAAICYLALGESHQSLELCKLIVTKNPSAVEAYDLACECFIQQHDFESAYAITQKAIAHSPNSIIRQRQLAKLATRYNELEIAFNAYKRVLQLAKYSCLAQLDDYLHQLCVCTLIQLGEQNALARRVKKDFSSVYRAMTKYYPGIQSQLITELHQHFIEYLVDKSGKTGEKLMKTADKVASFPDPLNPVFVDLLEIVMKHADIERVTNTLDPLVTKEKAKLIAHDDPEKSENFNQQGMVKYKEKAFESAQGAFATALANAPNNPNIALNLLQAVYQLYKQQQKFSLTKRQFALSFNALKALAPNDHRYKQSQSLLNFAKAKLTE</sequence>
<name>A0A0A7EFK3_9GAMM</name>
<dbReference type="Gene3D" id="3.40.50.2300">
    <property type="match status" value="1"/>
</dbReference>
<reference evidence="3 4" key="1">
    <citation type="submission" date="2014-11" db="EMBL/GenBank/DDBJ databases">
        <title>Complete Genome Sequence of Pseudoalteromonas sp. Strain OCN003 Isolated from Kaneohe Bay, Oahu, Hawaii.</title>
        <authorList>
            <person name="Beurmann S."/>
            <person name="Videau P."/>
            <person name="Ushijima B."/>
            <person name="Smith A.M."/>
            <person name="Aeby G.S."/>
            <person name="Callahan S.M."/>
            <person name="Belcaid M."/>
        </authorList>
    </citation>
    <scope>NUCLEOTIDE SEQUENCE [LARGE SCALE GENOMIC DNA]</scope>
    <source>
        <strain evidence="3 4">OCN003</strain>
    </source>
</reference>
<dbReference type="InterPro" id="IPR001789">
    <property type="entry name" value="Sig_transdc_resp-reg_receiver"/>
</dbReference>
<dbReference type="AlphaFoldDB" id="A0A0A7EFK3"/>
<dbReference type="eggNOG" id="COG2204">
    <property type="taxonomic scope" value="Bacteria"/>
</dbReference>